<feature type="signal peptide" evidence="6">
    <location>
        <begin position="1"/>
        <end position="22"/>
    </location>
</feature>
<keyword evidence="3 4" id="KW-0326">Glycosidase</keyword>
<dbReference type="InterPro" id="IPR029070">
    <property type="entry name" value="Chitinase_insertion_sf"/>
</dbReference>
<dbReference type="PANTHER" id="PTHR46073">
    <property type="entry name" value="CHITINASE"/>
    <property type="match status" value="1"/>
</dbReference>
<keyword evidence="9" id="KW-1185">Reference proteome</keyword>
<evidence type="ECO:0000259" key="7">
    <source>
        <dbReference type="PROSITE" id="PS51910"/>
    </source>
</evidence>
<evidence type="ECO:0000313" key="8">
    <source>
        <dbReference type="EMBL" id="OQV23298.1"/>
    </source>
</evidence>
<evidence type="ECO:0000256" key="4">
    <source>
        <dbReference type="RuleBase" id="RU000489"/>
    </source>
</evidence>
<accession>A0A1W0X7B9</accession>
<dbReference type="PROSITE" id="PS01095">
    <property type="entry name" value="GH18_1"/>
    <property type="match status" value="1"/>
</dbReference>
<dbReference type="Gene3D" id="3.10.50.10">
    <property type="match status" value="1"/>
</dbReference>
<evidence type="ECO:0000256" key="1">
    <source>
        <dbReference type="ARBA" id="ARBA00022669"/>
    </source>
</evidence>
<dbReference type="SMART" id="SM00270">
    <property type="entry name" value="ChtBD1"/>
    <property type="match status" value="3"/>
</dbReference>
<dbReference type="GO" id="GO:0008061">
    <property type="term" value="F:chitin binding"/>
    <property type="evidence" value="ECO:0007669"/>
    <property type="project" value="UniProtKB-KW"/>
</dbReference>
<feature type="compositionally biased region" description="Low complexity" evidence="5">
    <location>
        <begin position="220"/>
        <end position="231"/>
    </location>
</feature>
<dbReference type="InterPro" id="IPR001223">
    <property type="entry name" value="Glyco_hydro18_cat"/>
</dbReference>
<name>A0A1W0X7B9_HYPEX</name>
<dbReference type="InterPro" id="IPR011583">
    <property type="entry name" value="Chitinase_II/V-like_cat"/>
</dbReference>
<comment type="caution">
    <text evidence="8">The sequence shown here is derived from an EMBL/GenBank/DDBJ whole genome shotgun (WGS) entry which is preliminary data.</text>
</comment>
<dbReference type="Proteomes" id="UP000192578">
    <property type="component" value="Unassembled WGS sequence"/>
</dbReference>
<organism evidence="8 9">
    <name type="scientific">Hypsibius exemplaris</name>
    <name type="common">Freshwater tardigrade</name>
    <dbReference type="NCBI Taxonomy" id="2072580"/>
    <lineage>
        <taxon>Eukaryota</taxon>
        <taxon>Metazoa</taxon>
        <taxon>Ecdysozoa</taxon>
        <taxon>Tardigrada</taxon>
        <taxon>Eutardigrada</taxon>
        <taxon>Parachela</taxon>
        <taxon>Hypsibioidea</taxon>
        <taxon>Hypsibiidae</taxon>
        <taxon>Hypsibius</taxon>
    </lineage>
</organism>
<dbReference type="AlphaFoldDB" id="A0A1W0X7B9"/>
<dbReference type="Pfam" id="PF00704">
    <property type="entry name" value="Glyco_hydro_18"/>
    <property type="match status" value="1"/>
</dbReference>
<protein>
    <submittedName>
        <fullName evidence="8">Chitinase A1</fullName>
    </submittedName>
</protein>
<dbReference type="OrthoDB" id="73875at2759"/>
<feature type="domain" description="GH18" evidence="7">
    <location>
        <begin position="482"/>
        <end position="849"/>
    </location>
</feature>
<dbReference type="InterPro" id="IPR036861">
    <property type="entry name" value="Endochitinase-like_sf"/>
</dbReference>
<dbReference type="InterPro" id="IPR001579">
    <property type="entry name" value="Glyco_hydro_18_chit_AS"/>
</dbReference>
<dbReference type="Gene3D" id="3.20.20.80">
    <property type="entry name" value="Glycosidases"/>
    <property type="match status" value="1"/>
</dbReference>
<dbReference type="SUPFAM" id="SSF51445">
    <property type="entry name" value="(Trans)glycosidases"/>
    <property type="match status" value="1"/>
</dbReference>
<proteinExistence type="predicted"/>
<dbReference type="SMART" id="SM00636">
    <property type="entry name" value="Glyco_18"/>
    <property type="match status" value="1"/>
</dbReference>
<keyword evidence="2 4" id="KW-0378">Hydrolase</keyword>
<dbReference type="GO" id="GO:0005975">
    <property type="term" value="P:carbohydrate metabolic process"/>
    <property type="evidence" value="ECO:0007669"/>
    <property type="project" value="InterPro"/>
</dbReference>
<feature type="region of interest" description="Disordered" evidence="5">
    <location>
        <begin position="200"/>
        <end position="268"/>
    </location>
</feature>
<evidence type="ECO:0000256" key="6">
    <source>
        <dbReference type="SAM" id="SignalP"/>
    </source>
</evidence>
<dbReference type="InterPro" id="IPR017853">
    <property type="entry name" value="GH"/>
</dbReference>
<dbReference type="InterPro" id="IPR001002">
    <property type="entry name" value="Chitin-bd_1"/>
</dbReference>
<dbReference type="PROSITE" id="PS51910">
    <property type="entry name" value="GH18_2"/>
    <property type="match status" value="1"/>
</dbReference>
<sequence length="1085" mass="117346">MRLLTLLALFLLLSALPPRTSASFWDSIPGVSQIKSLVQVVSGDSEGAKKTQENFLNTAPVVSQVKSAVQAATGDTEGAAETQKKFAGNLEEAVQGVPVLGHIDGAIHYAVGDKAGGEAAMKSASRSVAVIGGAIVGGPGGAVAAGVAYDGLVTGIDSAIHGEYRPYGVVDYVTRIGSADAGEHFDNVLGLVLDGVGGKAANKAQKPNGSGKVPDRPDFGRGSLDSDGSGRMNIDSPDARGQPRRESSDSGRGSLDKGSDRMSIDSDSGAGVVERTFDAFAVETARAQLPENYVRRLSDIDFQQVNDVHLNDNCYYCSAAAYRGVTVSQLERMTGIKHVGEAPNVDHIVHVFREAGFKDTSSVFNGDVPAFKSFLERTLPAGNVADFAMAFKRQDGSGHVVNVRVWRDADGTLHHLITDFQHPVGSKGRFSIKLPDQLKHLWVILPRMVTKMAESDITSLTQQFETLNIGLKNAMGVKSCAKRVIGYVTSWSTHRFTVKQGLHLTHAIFAFFAVDASGNVKAPADTLSGQRLVDLFIVKKAHSLKGMPLKTLFAVGGWANSEHFSAIAASETLTATFIQSTLEAITRFQFDGVDIDWEYPVKGGAADGMEADKPNYVTFLRKLRQALDAKAAAENRNDKYLLTIAAAAGDTALRAGYDLEGLIVWVDWIHVMTYDFNGAWDSKWGAYVGPNAPLYHGGPLKYSGKLNANWALKQYVCATKEPSKIVMGLPFYGRYWSQAKSSPNPGFDLFRMAELVNGKYGGERSYRQLAQTWLIDPTFERRWENRSQTPYAVQSSTGLVVTYDDARSIEAKVRYAVEHNLGGVMVWSVDQDDGLGSLLSTVAAHACQTTPSSVNYQCNPLKEKRWWTWDENETNAGRCGRQAPLYKGYYPVCDPDDLGYNCCSKHGYCGTGTEFCDCPGCVDYTKDLQKLVEEPTKPSGPIRWHTEFDVAKPGEPRCGGQAPPVDGYVATCNPDDAAVKCCSRHGYCGSGPEYCDCVGCIDYARNRTKLNVRARAASEVRWHVGFTVVKPGQPRCGTFAARINGQVAICNPDDDSAHCCSKWGFCGAGRAFCSCDGCVDSRAGK</sequence>
<dbReference type="PANTHER" id="PTHR46073:SF4">
    <property type="entry name" value="GH18 DOMAIN-CONTAINING PROTEIN"/>
    <property type="match status" value="1"/>
</dbReference>
<keyword evidence="6" id="KW-0732">Signal</keyword>
<reference evidence="9" key="1">
    <citation type="submission" date="2017-01" db="EMBL/GenBank/DDBJ databases">
        <title>Comparative genomics of anhydrobiosis in the tardigrade Hypsibius dujardini.</title>
        <authorList>
            <person name="Yoshida Y."/>
            <person name="Koutsovoulos G."/>
            <person name="Laetsch D."/>
            <person name="Stevens L."/>
            <person name="Kumar S."/>
            <person name="Horikawa D."/>
            <person name="Ishino K."/>
            <person name="Komine S."/>
            <person name="Tomita M."/>
            <person name="Blaxter M."/>
            <person name="Arakawa K."/>
        </authorList>
    </citation>
    <scope>NUCLEOTIDE SEQUENCE [LARGE SCALE GENOMIC DNA]</scope>
    <source>
        <strain evidence="9">Z151</strain>
    </source>
</reference>
<feature type="compositionally biased region" description="Basic and acidic residues" evidence="5">
    <location>
        <begin position="237"/>
        <end position="264"/>
    </location>
</feature>
<evidence type="ECO:0000256" key="2">
    <source>
        <dbReference type="ARBA" id="ARBA00022801"/>
    </source>
</evidence>
<dbReference type="EMBL" id="MTYJ01000012">
    <property type="protein sequence ID" value="OQV23298.1"/>
    <property type="molecule type" value="Genomic_DNA"/>
</dbReference>
<gene>
    <name evidence="8" type="ORF">BV898_02747</name>
</gene>
<feature type="chain" id="PRO_5013003649" evidence="6">
    <location>
        <begin position="23"/>
        <end position="1085"/>
    </location>
</feature>
<dbReference type="GO" id="GO:0006032">
    <property type="term" value="P:chitin catabolic process"/>
    <property type="evidence" value="ECO:0007669"/>
    <property type="project" value="UniProtKB-ARBA"/>
</dbReference>
<dbReference type="CDD" id="cd10909">
    <property type="entry name" value="ChtBD1_GH18_2"/>
    <property type="match status" value="3"/>
</dbReference>
<dbReference type="GO" id="GO:0004568">
    <property type="term" value="F:chitinase activity"/>
    <property type="evidence" value="ECO:0007669"/>
    <property type="project" value="UniProtKB-ARBA"/>
</dbReference>
<evidence type="ECO:0000313" key="9">
    <source>
        <dbReference type="Proteomes" id="UP000192578"/>
    </source>
</evidence>
<keyword evidence="1" id="KW-0147">Chitin-binding</keyword>
<evidence type="ECO:0000256" key="3">
    <source>
        <dbReference type="ARBA" id="ARBA00023295"/>
    </source>
</evidence>
<evidence type="ECO:0000256" key="5">
    <source>
        <dbReference type="SAM" id="MobiDB-lite"/>
    </source>
</evidence>
<dbReference type="Gene3D" id="3.30.60.10">
    <property type="entry name" value="Endochitinase-like"/>
    <property type="match status" value="2"/>
</dbReference>